<accession>A0A8X6EYT1</accession>
<evidence type="ECO:0000313" key="2">
    <source>
        <dbReference type="EMBL" id="GFQ64559.1"/>
    </source>
</evidence>
<keyword evidence="3" id="KW-1185">Reference proteome</keyword>
<feature type="region of interest" description="Disordered" evidence="1">
    <location>
        <begin position="49"/>
        <end position="70"/>
    </location>
</feature>
<protein>
    <submittedName>
        <fullName evidence="2">Uncharacterized protein</fullName>
    </submittedName>
</protein>
<reference evidence="2" key="1">
    <citation type="submission" date="2020-07" db="EMBL/GenBank/DDBJ databases">
        <title>Multicomponent nature underlies the extraordinary mechanical properties of spider dragline silk.</title>
        <authorList>
            <person name="Kono N."/>
            <person name="Nakamura H."/>
            <person name="Mori M."/>
            <person name="Yoshida Y."/>
            <person name="Ohtoshi R."/>
            <person name="Malay A.D."/>
            <person name="Moran D.A.P."/>
            <person name="Tomita M."/>
            <person name="Numata K."/>
            <person name="Arakawa K."/>
        </authorList>
    </citation>
    <scope>NUCLEOTIDE SEQUENCE</scope>
</reference>
<comment type="caution">
    <text evidence="2">The sequence shown here is derived from an EMBL/GenBank/DDBJ whole genome shotgun (WGS) entry which is preliminary data.</text>
</comment>
<organism evidence="2 3">
    <name type="scientific">Trichonephila clavata</name>
    <name type="common">Joro spider</name>
    <name type="synonym">Nephila clavata</name>
    <dbReference type="NCBI Taxonomy" id="2740835"/>
    <lineage>
        <taxon>Eukaryota</taxon>
        <taxon>Metazoa</taxon>
        <taxon>Ecdysozoa</taxon>
        <taxon>Arthropoda</taxon>
        <taxon>Chelicerata</taxon>
        <taxon>Arachnida</taxon>
        <taxon>Araneae</taxon>
        <taxon>Araneomorphae</taxon>
        <taxon>Entelegynae</taxon>
        <taxon>Araneoidea</taxon>
        <taxon>Nephilidae</taxon>
        <taxon>Trichonephila</taxon>
    </lineage>
</organism>
<dbReference type="EMBL" id="BMAO01020031">
    <property type="protein sequence ID" value="GFQ64559.1"/>
    <property type="molecule type" value="Genomic_DNA"/>
</dbReference>
<proteinExistence type="predicted"/>
<dbReference type="Proteomes" id="UP000887116">
    <property type="component" value="Unassembled WGS sequence"/>
</dbReference>
<dbReference type="AlphaFoldDB" id="A0A8X6EYT1"/>
<sequence>MVNNIERLNFATDFEQYACSPPETEGFLTESMELHDRIEAIEERISTNEQVNSFEKPRNPCETVNDASNPSSPNLLVNASDRGSQFHSLLSNLKHEELFSSPDSTPCATPEPSPVIRRKMSIPQPQDTIPTNPGRWFYIGKFKKPNPNGKQSDMIINNNRDNTDGLQQESEALKDIDILKNKRSAIKLVISNFDLNAVSPNSW</sequence>
<evidence type="ECO:0000313" key="3">
    <source>
        <dbReference type="Proteomes" id="UP000887116"/>
    </source>
</evidence>
<name>A0A8X6EYT1_TRICU</name>
<dbReference type="OrthoDB" id="6422970at2759"/>
<evidence type="ECO:0000256" key="1">
    <source>
        <dbReference type="SAM" id="MobiDB-lite"/>
    </source>
</evidence>
<gene>
    <name evidence="2" type="primary">AVEN_146108_1</name>
    <name evidence="2" type="ORF">TNCT_92031</name>
</gene>